<dbReference type="EMBL" id="JBEFKJ010000001">
    <property type="protein sequence ID" value="KAL2048136.1"/>
    <property type="molecule type" value="Genomic_DNA"/>
</dbReference>
<dbReference type="Pfam" id="PF11640">
    <property type="entry name" value="TAN"/>
    <property type="match status" value="1"/>
</dbReference>
<evidence type="ECO:0000313" key="5">
    <source>
        <dbReference type="EMBL" id="KAL2048136.1"/>
    </source>
</evidence>
<evidence type="ECO:0000259" key="4">
    <source>
        <dbReference type="SMART" id="SM01342"/>
    </source>
</evidence>
<evidence type="ECO:0000256" key="2">
    <source>
        <dbReference type="ARBA" id="ARBA00025079"/>
    </source>
</evidence>
<dbReference type="SUPFAM" id="SSF48371">
    <property type="entry name" value="ARM repeat"/>
    <property type="match status" value="1"/>
</dbReference>
<keyword evidence="6" id="KW-1185">Reference proteome</keyword>
<evidence type="ECO:0000256" key="3">
    <source>
        <dbReference type="SAM" id="MobiDB-lite"/>
    </source>
</evidence>
<feature type="compositionally biased region" description="Polar residues" evidence="3">
    <location>
        <begin position="175"/>
        <end position="184"/>
    </location>
</feature>
<comment type="function">
    <text evidence="2">Serine/threonine protein kinase which activates checkpoint signaling upon genotoxic stresses such as ionizing radiation (IR), ultraviolet light (UV), or DNA replication stalling, thereby acting as a DNA damage sensor. Recognizes the substrate consensus sequence [ST]-Q. Phosphorylates histone H2A to form H2AS128ph (gamma-H2A) at sites of DNA damage, involved in the regulation of DNA damage response mechanism. Required for the control of telomere length and genome stability.</text>
</comment>
<feature type="region of interest" description="Disordered" evidence="3">
    <location>
        <begin position="174"/>
        <end position="200"/>
    </location>
</feature>
<comment type="caution">
    <text evidence="5">The sequence shown here is derived from an EMBL/GenBank/DDBJ whole genome shotgun (WGS) entry which is preliminary data.</text>
</comment>
<gene>
    <name evidence="5" type="ORF">N7G274_000047</name>
</gene>
<name>A0ABR4ATS8_9LECA</name>
<feature type="compositionally biased region" description="Polar residues" evidence="3">
    <location>
        <begin position="191"/>
        <end position="200"/>
    </location>
</feature>
<dbReference type="InterPro" id="IPR016024">
    <property type="entry name" value="ARM-type_fold"/>
</dbReference>
<evidence type="ECO:0000256" key="1">
    <source>
        <dbReference type="ARBA" id="ARBA00011370"/>
    </source>
</evidence>
<proteinExistence type="predicted"/>
<feature type="domain" description="Telomere-length maintenance and DNA damage repair" evidence="4">
    <location>
        <begin position="1"/>
        <end position="159"/>
    </location>
</feature>
<organism evidence="5 6">
    <name type="scientific">Stereocaulon virgatum</name>
    <dbReference type="NCBI Taxonomy" id="373712"/>
    <lineage>
        <taxon>Eukaryota</taxon>
        <taxon>Fungi</taxon>
        <taxon>Dikarya</taxon>
        <taxon>Ascomycota</taxon>
        <taxon>Pezizomycotina</taxon>
        <taxon>Lecanoromycetes</taxon>
        <taxon>OSLEUM clade</taxon>
        <taxon>Lecanoromycetidae</taxon>
        <taxon>Lecanorales</taxon>
        <taxon>Lecanorineae</taxon>
        <taxon>Stereocaulaceae</taxon>
        <taxon>Stereocaulon</taxon>
    </lineage>
</organism>
<sequence length="719" mass="80606">MGEVRGRKDINDALVKVHSEKVDERLTGLVGLRKIISENRQSSQLKKLKDDNYHVILEAIFRVAKLESSNYARATKHTKTKVESRLLACAGVIRIIVEVALQKLRHKTVKALVEHIIQTIPTADAGYCEPLLNDYLKALATLLGYKAHPEHFLGDEWYEVVDFCIETIRDLMRPTESNRPTQPNGVRGLHGSSSKWNHLSRSATPSFVGELGRKSSSNASQLASAHPCLRESDRELVLCLQNLTAVTNAPILDKSRVILSTLIELLQTYPKLSKIQQPALECINAIMPRVVANDIELALEVTNQMIPLIRRFWEMKEAPLKEAFLVFLLYGEILLPRILSTDDDGNCKAALTALVEVMREDYCVRRPREQLQLEDLTLCDPATCASRQRPLSTTTFEVRLGSFKAEHPWCLMSVSTAIMVALEVDTAVHEKATELDVSDHISKRQRLAHPIDDLFRLTQTSRVSERLYALQLLAFVFDALEFSESALQGQLEKLLLCLSDDDASIACWAMLVMTSASGQNMAQGKGLKNLWLQVWRLVARHITSTSTCRAACQLMAGLLDCGLVMYSSIADIVEGMIQSVDLNGPAECDEASTTLWTVILVLRGQQNISSAFESSNCVLRWLFNRWSSAKIHDRHHAIHLTQQRSTFSTLRLICTCLGLSPPHMNQQSGLNLGLLAQARLRCLRDRELMNYLLLTEERPSRVIRQTPLSKIDSSGTKLA</sequence>
<dbReference type="InterPro" id="IPR021668">
    <property type="entry name" value="TAN"/>
</dbReference>
<evidence type="ECO:0000313" key="6">
    <source>
        <dbReference type="Proteomes" id="UP001590950"/>
    </source>
</evidence>
<accession>A0ABR4ATS8</accession>
<dbReference type="SMART" id="SM01342">
    <property type="entry name" value="TAN"/>
    <property type="match status" value="1"/>
</dbReference>
<dbReference type="Proteomes" id="UP001590950">
    <property type="component" value="Unassembled WGS sequence"/>
</dbReference>
<comment type="subunit">
    <text evidence="1">Associates with DNA double-strand breaks.</text>
</comment>
<reference evidence="5 6" key="1">
    <citation type="submission" date="2024-09" db="EMBL/GenBank/DDBJ databases">
        <title>Rethinking Asexuality: The Enigmatic Case of Functional Sexual Genes in Lepraria (Stereocaulaceae).</title>
        <authorList>
            <person name="Doellman M."/>
            <person name="Sun Y."/>
            <person name="Barcenas-Pena A."/>
            <person name="Lumbsch H.T."/>
            <person name="Grewe F."/>
        </authorList>
    </citation>
    <scope>NUCLEOTIDE SEQUENCE [LARGE SCALE GENOMIC DNA]</scope>
    <source>
        <strain evidence="5 6">Mercado 3170</strain>
    </source>
</reference>
<protein>
    <recommendedName>
        <fullName evidence="4">Telomere-length maintenance and DNA damage repair domain-containing protein</fullName>
    </recommendedName>
</protein>